<dbReference type="SMART" id="SM00345">
    <property type="entry name" value="HTH_GNTR"/>
    <property type="match status" value="1"/>
</dbReference>
<name>A0A9Q2W5G5_9MICO</name>
<dbReference type="EMBL" id="JAHEWX010000018">
    <property type="protein sequence ID" value="MBT1542740.1"/>
    <property type="molecule type" value="Genomic_DNA"/>
</dbReference>
<dbReference type="InterPro" id="IPR011711">
    <property type="entry name" value="GntR_C"/>
</dbReference>
<dbReference type="InterPro" id="IPR000524">
    <property type="entry name" value="Tscrpt_reg_HTH_GntR"/>
</dbReference>
<dbReference type="Proteomes" id="UP000709437">
    <property type="component" value="Unassembled WGS sequence"/>
</dbReference>
<dbReference type="SMART" id="SM00895">
    <property type="entry name" value="FCD"/>
    <property type="match status" value="1"/>
</dbReference>
<dbReference type="Gene3D" id="1.10.10.10">
    <property type="entry name" value="Winged helix-like DNA-binding domain superfamily/Winged helix DNA-binding domain"/>
    <property type="match status" value="1"/>
</dbReference>
<reference evidence="5" key="1">
    <citation type="submission" date="2021-05" db="EMBL/GenBank/DDBJ databases">
        <title>Whole genome sequence of Curtobacterium flaccumfaciens pv. flaccumfaciens strain CFBP 3417.</title>
        <authorList>
            <person name="Osdaghi E."/>
            <person name="Taghouti G."/>
            <person name="Portier P."/>
            <person name="Fazliarab A."/>
            <person name="Taghavi S.M."/>
            <person name="Briand M."/>
            <person name="Le-Saux M."/>
            <person name="Jacques M.-A."/>
        </authorList>
    </citation>
    <scope>NUCLEOTIDE SEQUENCE</scope>
    <source>
        <strain evidence="5">CFBP 3417</strain>
    </source>
</reference>
<dbReference type="InterPro" id="IPR036388">
    <property type="entry name" value="WH-like_DNA-bd_sf"/>
</dbReference>
<dbReference type="CDD" id="cd07377">
    <property type="entry name" value="WHTH_GntR"/>
    <property type="match status" value="1"/>
</dbReference>
<protein>
    <submittedName>
        <fullName evidence="5">GntR family transcriptional regulator</fullName>
    </submittedName>
</protein>
<evidence type="ECO:0000256" key="1">
    <source>
        <dbReference type="ARBA" id="ARBA00023015"/>
    </source>
</evidence>
<dbReference type="PROSITE" id="PS50949">
    <property type="entry name" value="HTH_GNTR"/>
    <property type="match status" value="1"/>
</dbReference>
<evidence type="ECO:0000256" key="2">
    <source>
        <dbReference type="ARBA" id="ARBA00023125"/>
    </source>
</evidence>
<evidence type="ECO:0000313" key="6">
    <source>
        <dbReference type="Proteomes" id="UP000709437"/>
    </source>
</evidence>
<dbReference type="Gene3D" id="1.20.120.530">
    <property type="entry name" value="GntR ligand-binding domain-like"/>
    <property type="match status" value="1"/>
</dbReference>
<evidence type="ECO:0000313" key="5">
    <source>
        <dbReference type="EMBL" id="MBT1542740.1"/>
    </source>
</evidence>
<keyword evidence="3" id="KW-0804">Transcription</keyword>
<evidence type="ECO:0000256" key="3">
    <source>
        <dbReference type="ARBA" id="ARBA00023163"/>
    </source>
</evidence>
<dbReference type="PANTHER" id="PTHR43537">
    <property type="entry name" value="TRANSCRIPTIONAL REGULATOR, GNTR FAMILY"/>
    <property type="match status" value="1"/>
</dbReference>
<dbReference type="GO" id="GO:0003700">
    <property type="term" value="F:DNA-binding transcription factor activity"/>
    <property type="evidence" value="ECO:0007669"/>
    <property type="project" value="InterPro"/>
</dbReference>
<dbReference type="SUPFAM" id="SSF48008">
    <property type="entry name" value="GntR ligand-binding domain-like"/>
    <property type="match status" value="1"/>
</dbReference>
<gene>
    <name evidence="5" type="ORF">KK103_13300</name>
</gene>
<dbReference type="PANTHER" id="PTHR43537:SF45">
    <property type="entry name" value="GNTR FAMILY REGULATORY PROTEIN"/>
    <property type="match status" value="1"/>
</dbReference>
<dbReference type="RefSeq" id="WP_214563396.1">
    <property type="nucleotide sequence ID" value="NZ_JAHEWX010000018.1"/>
</dbReference>
<dbReference type="AlphaFoldDB" id="A0A9Q2W5G5"/>
<keyword evidence="2" id="KW-0238">DNA-binding</keyword>
<organism evidence="5 6">
    <name type="scientific">Curtobacterium flaccumfaciens pv. flaccumfaciens</name>
    <dbReference type="NCBI Taxonomy" id="138532"/>
    <lineage>
        <taxon>Bacteria</taxon>
        <taxon>Bacillati</taxon>
        <taxon>Actinomycetota</taxon>
        <taxon>Actinomycetes</taxon>
        <taxon>Micrococcales</taxon>
        <taxon>Microbacteriaceae</taxon>
        <taxon>Curtobacterium</taxon>
    </lineage>
</organism>
<proteinExistence type="predicted"/>
<dbReference type="SUPFAM" id="SSF46785">
    <property type="entry name" value="Winged helix' DNA-binding domain"/>
    <property type="match status" value="1"/>
</dbReference>
<accession>A0A9Q2W5G5</accession>
<comment type="caution">
    <text evidence="5">The sequence shown here is derived from an EMBL/GenBank/DDBJ whole genome shotgun (WGS) entry which is preliminary data.</text>
</comment>
<dbReference type="GO" id="GO:0003677">
    <property type="term" value="F:DNA binding"/>
    <property type="evidence" value="ECO:0007669"/>
    <property type="project" value="UniProtKB-KW"/>
</dbReference>
<sequence>MTRTVGGADSTATRLRTMIASGDFSPGAQLSEERLSDQLGVSRNTLREAFRLLARDRLVEHVFNRGVFVRRLSAADVTDLYAARRVLEEAAVRACSPDSPALAAAAAAVADARAAAAAGDWGAVGTADIRFHTELVRAVPSERIHALMDGLLAEMRLAFLTTADPASFHADFVERNDAIVSALRGGDQDAASALLADYLDDAERTLRVAAGATG</sequence>
<feature type="domain" description="HTH gntR-type" evidence="4">
    <location>
        <begin position="5"/>
        <end position="72"/>
    </location>
</feature>
<dbReference type="Pfam" id="PF00392">
    <property type="entry name" value="GntR"/>
    <property type="match status" value="1"/>
</dbReference>
<dbReference type="InterPro" id="IPR008920">
    <property type="entry name" value="TF_FadR/GntR_C"/>
</dbReference>
<keyword evidence="1" id="KW-0805">Transcription regulation</keyword>
<dbReference type="Pfam" id="PF07729">
    <property type="entry name" value="FCD"/>
    <property type="match status" value="1"/>
</dbReference>
<dbReference type="InterPro" id="IPR036390">
    <property type="entry name" value="WH_DNA-bd_sf"/>
</dbReference>
<evidence type="ECO:0000259" key="4">
    <source>
        <dbReference type="PROSITE" id="PS50949"/>
    </source>
</evidence>